<dbReference type="EMBL" id="AP017313">
    <property type="protein sequence ID" value="BAU55540.1"/>
    <property type="molecule type" value="Genomic_DNA"/>
</dbReference>
<dbReference type="GO" id="GO:0003700">
    <property type="term" value="F:DNA-binding transcription factor activity"/>
    <property type="evidence" value="ECO:0007669"/>
    <property type="project" value="InterPro"/>
</dbReference>
<dbReference type="PANTHER" id="PTHR43280">
    <property type="entry name" value="ARAC-FAMILY TRANSCRIPTIONAL REGULATOR"/>
    <property type="match status" value="1"/>
</dbReference>
<dbReference type="PROSITE" id="PS01124">
    <property type="entry name" value="HTH_ARAC_FAMILY_2"/>
    <property type="match status" value="1"/>
</dbReference>
<name>A0A110B0E2_9SPHI</name>
<dbReference type="PRINTS" id="PR00032">
    <property type="entry name" value="HTHARAC"/>
</dbReference>
<dbReference type="Pfam" id="PF12833">
    <property type="entry name" value="HTH_18"/>
    <property type="match status" value="1"/>
</dbReference>
<dbReference type="SUPFAM" id="SSF46689">
    <property type="entry name" value="Homeodomain-like"/>
    <property type="match status" value="2"/>
</dbReference>
<sequence length="298" mass="34848">MKEDISDRLKYDPSNVRQIFPDINLRLHCCHYWMIMEWECTNLASPFWRLYYNTMGDAAVSYNGVNTVLHKEQILIIPPNTPFSTRLKGNIENGINERHYRRKIVSRAELPNGIMSDHLFIHFNLGLPYDLLQPAIYTFKVRERENKLLDEIKEYCIKGDDTFDFTVCAAINGLILCLLDEIPRNRWQVQIVDKRVSNALAFIEQHLGERLPNKLFADKANMVENSFARLFKEFTGFSIQQYIKRKRIDKSVILLQHTDAGIAQISGECGFSDRHHFSRVFKEIKGTTPALYKRQVIF</sequence>
<dbReference type="PANTHER" id="PTHR43280:SF28">
    <property type="entry name" value="HTH-TYPE TRANSCRIPTIONAL ACTIVATOR RHAS"/>
    <property type="match status" value="1"/>
</dbReference>
<organism evidence="1 2">
    <name type="scientific">Mucilaginibacter gotjawali</name>
    <dbReference type="NCBI Taxonomy" id="1550579"/>
    <lineage>
        <taxon>Bacteria</taxon>
        <taxon>Pseudomonadati</taxon>
        <taxon>Bacteroidota</taxon>
        <taxon>Sphingobacteriia</taxon>
        <taxon>Sphingobacteriales</taxon>
        <taxon>Sphingobacteriaceae</taxon>
        <taxon>Mucilaginibacter</taxon>
    </lineage>
</organism>
<evidence type="ECO:0000313" key="2">
    <source>
        <dbReference type="Proteomes" id="UP000218263"/>
    </source>
</evidence>
<dbReference type="Gene3D" id="1.10.10.60">
    <property type="entry name" value="Homeodomain-like"/>
    <property type="match status" value="2"/>
</dbReference>
<reference evidence="1 2" key="1">
    <citation type="submission" date="2015-12" db="EMBL/GenBank/DDBJ databases">
        <title>Genome sequence of Mucilaginibacter gotjawali.</title>
        <authorList>
            <person name="Lee J.S."/>
            <person name="Lee K.C."/>
            <person name="Kim K.K."/>
            <person name="Lee B.W."/>
        </authorList>
    </citation>
    <scope>NUCLEOTIDE SEQUENCE [LARGE SCALE GENOMIC DNA]</scope>
    <source>
        <strain evidence="1 2">SA3-7</strain>
    </source>
</reference>
<dbReference type="GO" id="GO:0043565">
    <property type="term" value="F:sequence-specific DNA binding"/>
    <property type="evidence" value="ECO:0007669"/>
    <property type="project" value="InterPro"/>
</dbReference>
<proteinExistence type="predicted"/>
<dbReference type="InterPro" id="IPR020449">
    <property type="entry name" value="Tscrpt_reg_AraC-type_HTH"/>
</dbReference>
<keyword evidence="2" id="KW-1185">Reference proteome</keyword>
<dbReference type="InterPro" id="IPR009057">
    <property type="entry name" value="Homeodomain-like_sf"/>
</dbReference>
<dbReference type="SMART" id="SM00342">
    <property type="entry name" value="HTH_ARAC"/>
    <property type="match status" value="1"/>
</dbReference>
<dbReference type="AlphaFoldDB" id="A0A110B0E2"/>
<gene>
    <name evidence="1" type="primary">tetD</name>
    <name evidence="1" type="ORF">MgSA37_03730</name>
</gene>
<evidence type="ECO:0000313" key="1">
    <source>
        <dbReference type="EMBL" id="BAU55540.1"/>
    </source>
</evidence>
<dbReference type="Proteomes" id="UP000218263">
    <property type="component" value="Chromosome"/>
</dbReference>
<dbReference type="KEGG" id="mgot:MgSA37_03730"/>
<dbReference type="InterPro" id="IPR018060">
    <property type="entry name" value="HTH_AraC"/>
</dbReference>
<protein>
    <submittedName>
        <fullName evidence="1">Transposon Tn10 TetD protein</fullName>
    </submittedName>
</protein>
<dbReference type="RefSeq" id="WP_096353906.1">
    <property type="nucleotide sequence ID" value="NZ_JACHWX010000019.1"/>
</dbReference>
<dbReference type="OrthoDB" id="511992at2"/>
<accession>A0A110B0E2</accession>